<name>A0A4U5PHA0_STECR</name>
<proteinExistence type="predicted"/>
<comment type="caution">
    <text evidence="1">The sequence shown here is derived from an EMBL/GenBank/DDBJ whole genome shotgun (WGS) entry which is preliminary data.</text>
</comment>
<reference evidence="1 2" key="1">
    <citation type="journal article" date="2015" name="Genome Biol.">
        <title>Comparative genomics of Steinernema reveals deeply conserved gene regulatory networks.</title>
        <authorList>
            <person name="Dillman A.R."/>
            <person name="Macchietto M."/>
            <person name="Porter C.F."/>
            <person name="Rogers A."/>
            <person name="Williams B."/>
            <person name="Antoshechkin I."/>
            <person name="Lee M.M."/>
            <person name="Goodwin Z."/>
            <person name="Lu X."/>
            <person name="Lewis E.E."/>
            <person name="Goodrich-Blair H."/>
            <person name="Stock S.P."/>
            <person name="Adams B.J."/>
            <person name="Sternberg P.W."/>
            <person name="Mortazavi A."/>
        </authorList>
    </citation>
    <scope>NUCLEOTIDE SEQUENCE [LARGE SCALE GENOMIC DNA]</scope>
    <source>
        <strain evidence="1 2">ALL</strain>
    </source>
</reference>
<reference evidence="1 2" key="2">
    <citation type="journal article" date="2019" name="G3 (Bethesda)">
        <title>Hybrid Assembly of the Genome of the Entomopathogenic Nematode Steinernema carpocapsae Identifies the X-Chromosome.</title>
        <authorList>
            <person name="Serra L."/>
            <person name="Macchietto M."/>
            <person name="Macias-Munoz A."/>
            <person name="McGill C.J."/>
            <person name="Rodriguez I.M."/>
            <person name="Rodriguez B."/>
            <person name="Murad R."/>
            <person name="Mortazavi A."/>
        </authorList>
    </citation>
    <scope>NUCLEOTIDE SEQUENCE [LARGE SCALE GENOMIC DNA]</scope>
    <source>
        <strain evidence="1 2">ALL</strain>
    </source>
</reference>
<gene>
    <name evidence="1" type="ORF">L596_009999</name>
</gene>
<protein>
    <submittedName>
        <fullName evidence="1">Uncharacterized protein</fullName>
    </submittedName>
</protein>
<evidence type="ECO:0000313" key="1">
    <source>
        <dbReference type="EMBL" id="TKR95890.1"/>
    </source>
</evidence>
<evidence type="ECO:0000313" key="2">
    <source>
        <dbReference type="Proteomes" id="UP000298663"/>
    </source>
</evidence>
<dbReference type="EMBL" id="AZBU02000002">
    <property type="protein sequence ID" value="TKR95890.1"/>
    <property type="molecule type" value="Genomic_DNA"/>
</dbReference>
<keyword evidence="2" id="KW-1185">Reference proteome</keyword>
<accession>A0A4U5PHA0</accession>
<dbReference type="AlphaFoldDB" id="A0A4U5PHA0"/>
<organism evidence="1 2">
    <name type="scientific">Steinernema carpocapsae</name>
    <name type="common">Entomopathogenic nematode</name>
    <dbReference type="NCBI Taxonomy" id="34508"/>
    <lineage>
        <taxon>Eukaryota</taxon>
        <taxon>Metazoa</taxon>
        <taxon>Ecdysozoa</taxon>
        <taxon>Nematoda</taxon>
        <taxon>Chromadorea</taxon>
        <taxon>Rhabditida</taxon>
        <taxon>Tylenchina</taxon>
        <taxon>Panagrolaimomorpha</taxon>
        <taxon>Strongyloidoidea</taxon>
        <taxon>Steinernematidae</taxon>
        <taxon>Steinernema</taxon>
    </lineage>
</organism>
<sequence length="219" mass="25532">MWMSLRNTLSRDGGEEEEVKLFWDNEDLRKILPTFSHWPYVEVVNPKCNVPWLMEALMDKNVVSKGELHVADIGLNPTTNYVKMQLQHGLLTALSLNFQKGFEKELARELLGLFFRSKAASIFKIKNDNCKPMFNYRMILETWTDSQGNTDEFLKINDNNFKISKACLKNCGYEEQWSKGKLYEGKRFTAVHENGRSVSWISSKRSNHFVTMEMRFSVV</sequence>
<dbReference type="Proteomes" id="UP000298663">
    <property type="component" value="Unassembled WGS sequence"/>
</dbReference>